<dbReference type="Gene3D" id="3.40.50.1110">
    <property type="entry name" value="SGNH hydrolase"/>
    <property type="match status" value="1"/>
</dbReference>
<dbReference type="KEGG" id="nmes:H9L09_10880"/>
<keyword evidence="3" id="KW-1185">Reference proteome</keyword>
<dbReference type="InterPro" id="IPR036514">
    <property type="entry name" value="SGNH_hydro_sf"/>
</dbReference>
<organism evidence="2 3">
    <name type="scientific">Nocardioides mesophilus</name>
    <dbReference type="NCBI Taxonomy" id="433659"/>
    <lineage>
        <taxon>Bacteria</taxon>
        <taxon>Bacillati</taxon>
        <taxon>Actinomycetota</taxon>
        <taxon>Actinomycetes</taxon>
        <taxon>Propionibacteriales</taxon>
        <taxon>Nocardioidaceae</taxon>
        <taxon>Nocardioides</taxon>
    </lineage>
</organism>
<dbReference type="Proteomes" id="UP000515947">
    <property type="component" value="Chromosome"/>
</dbReference>
<dbReference type="Pfam" id="PF13472">
    <property type="entry name" value="Lipase_GDSL_2"/>
    <property type="match status" value="1"/>
</dbReference>
<dbReference type="EMBL" id="CP060713">
    <property type="protein sequence ID" value="QNN51161.1"/>
    <property type="molecule type" value="Genomic_DNA"/>
</dbReference>
<dbReference type="SUPFAM" id="SSF52266">
    <property type="entry name" value="SGNH hydrolase"/>
    <property type="match status" value="1"/>
</dbReference>
<evidence type="ECO:0000313" key="2">
    <source>
        <dbReference type="EMBL" id="QNN51161.1"/>
    </source>
</evidence>
<gene>
    <name evidence="2" type="ORF">H9L09_10880</name>
</gene>
<dbReference type="RefSeq" id="WP_187577002.1">
    <property type="nucleotide sequence ID" value="NZ_CP060713.1"/>
</dbReference>
<accession>A0A7G9R6D6</accession>
<reference evidence="2 3" key="1">
    <citation type="submission" date="2020-08" db="EMBL/GenBank/DDBJ databases">
        <title>Genome sequence of Nocardioides mesophilus KACC 16243T.</title>
        <authorList>
            <person name="Hyun D.-W."/>
            <person name="Bae J.-W."/>
        </authorList>
    </citation>
    <scope>NUCLEOTIDE SEQUENCE [LARGE SCALE GENOMIC DNA]</scope>
    <source>
        <strain evidence="2 3">KACC 16243</strain>
    </source>
</reference>
<dbReference type="AlphaFoldDB" id="A0A7G9R6D6"/>
<dbReference type="InterPro" id="IPR013830">
    <property type="entry name" value="SGNH_hydro"/>
</dbReference>
<evidence type="ECO:0000259" key="1">
    <source>
        <dbReference type="Pfam" id="PF13472"/>
    </source>
</evidence>
<sequence>MRIVLLGDSHLSRIQRELPRLGERVLNAAVGGATVLDLEQQGDDALLTTDDVVVVSVGTNDGAPWNKVPVSVFHRTLKDFVVSRPVRLWVVMAPPGVDESRLGTGKRTNAVLDAYRGATAAVAESTSARLIDSRALLRPHGSRAFNGDGVHLSGVGYRLLLPAVAKAVCLES</sequence>
<name>A0A7G9R6D6_9ACTN</name>
<proteinExistence type="predicted"/>
<feature type="domain" description="SGNH hydrolase-type esterase" evidence="1">
    <location>
        <begin position="14"/>
        <end position="159"/>
    </location>
</feature>
<evidence type="ECO:0000313" key="3">
    <source>
        <dbReference type="Proteomes" id="UP000515947"/>
    </source>
</evidence>
<protein>
    <recommendedName>
        <fullName evidence="1">SGNH hydrolase-type esterase domain-containing protein</fullName>
    </recommendedName>
</protein>